<organism evidence="1 2">
    <name type="scientific">Hyphomicrobium album</name>
    <dbReference type="NCBI Taxonomy" id="2665159"/>
    <lineage>
        <taxon>Bacteria</taxon>
        <taxon>Pseudomonadati</taxon>
        <taxon>Pseudomonadota</taxon>
        <taxon>Alphaproteobacteria</taxon>
        <taxon>Hyphomicrobiales</taxon>
        <taxon>Hyphomicrobiaceae</taxon>
        <taxon>Hyphomicrobium</taxon>
    </lineage>
</organism>
<keyword evidence="2" id="KW-1185">Reference proteome</keyword>
<dbReference type="Proteomes" id="UP000440694">
    <property type="component" value="Unassembled WGS sequence"/>
</dbReference>
<name>A0A6I3KHC0_9HYPH</name>
<gene>
    <name evidence="1" type="ORF">GIW81_12105</name>
</gene>
<proteinExistence type="predicted"/>
<sequence length="71" mass="7685">MSFNHINPLQWHQAMGVARASCARFFRDGGMPADALLAFGLSADDRVGHDWSRTVEAIAESLCAAPLKRAA</sequence>
<comment type="caution">
    <text evidence="1">The sequence shown here is derived from an EMBL/GenBank/DDBJ whole genome shotgun (WGS) entry which is preliminary data.</text>
</comment>
<evidence type="ECO:0000313" key="1">
    <source>
        <dbReference type="EMBL" id="MTD95075.1"/>
    </source>
</evidence>
<evidence type="ECO:0000313" key="2">
    <source>
        <dbReference type="Proteomes" id="UP000440694"/>
    </source>
</evidence>
<dbReference type="EMBL" id="WMBQ01000001">
    <property type="protein sequence ID" value="MTD95075.1"/>
    <property type="molecule type" value="Genomic_DNA"/>
</dbReference>
<reference evidence="1 2" key="1">
    <citation type="submission" date="2019-11" db="EMBL/GenBank/DDBJ databases">
        <title>Identification of a novel strain.</title>
        <authorList>
            <person name="Xu Q."/>
            <person name="Wang G."/>
        </authorList>
    </citation>
    <scope>NUCLEOTIDE SEQUENCE [LARGE SCALE GENOMIC DNA]</scope>
    <source>
        <strain evidence="2">xq</strain>
    </source>
</reference>
<dbReference type="AlphaFoldDB" id="A0A6I3KHC0"/>
<accession>A0A6I3KHC0</accession>
<dbReference type="RefSeq" id="WP_154739421.1">
    <property type="nucleotide sequence ID" value="NZ_WMBQ01000001.1"/>
</dbReference>
<protein>
    <submittedName>
        <fullName evidence="1">Uncharacterized protein</fullName>
    </submittedName>
</protein>